<proteinExistence type="predicted"/>
<feature type="non-terminal residue" evidence="1">
    <location>
        <position position="84"/>
    </location>
</feature>
<evidence type="ECO:0000313" key="1">
    <source>
        <dbReference type="EMBL" id="SVB83118.1"/>
    </source>
</evidence>
<gene>
    <name evidence="1" type="ORF">METZ01_LOCUS235972</name>
</gene>
<dbReference type="EMBL" id="UINC01059563">
    <property type="protein sequence ID" value="SVB83118.1"/>
    <property type="molecule type" value="Genomic_DNA"/>
</dbReference>
<accession>A0A382H743</accession>
<organism evidence="1">
    <name type="scientific">marine metagenome</name>
    <dbReference type="NCBI Taxonomy" id="408172"/>
    <lineage>
        <taxon>unclassified sequences</taxon>
        <taxon>metagenomes</taxon>
        <taxon>ecological metagenomes</taxon>
    </lineage>
</organism>
<sequence length="84" mass="10108">MKAVKKELDEMFDNYKPNQKKEEPKVIDLVERVARANQKERDAFTRGLVEKWPLLAKQIMDNIQVEIFETRMKEEEENLERISK</sequence>
<name>A0A382H743_9ZZZZ</name>
<reference evidence="1" key="1">
    <citation type="submission" date="2018-05" db="EMBL/GenBank/DDBJ databases">
        <authorList>
            <person name="Lanie J.A."/>
            <person name="Ng W.-L."/>
            <person name="Kazmierczak K.M."/>
            <person name="Andrzejewski T.M."/>
            <person name="Davidsen T.M."/>
            <person name="Wayne K.J."/>
            <person name="Tettelin H."/>
            <person name="Glass J.I."/>
            <person name="Rusch D."/>
            <person name="Podicherti R."/>
            <person name="Tsui H.-C.T."/>
            <person name="Winkler M.E."/>
        </authorList>
    </citation>
    <scope>NUCLEOTIDE SEQUENCE</scope>
</reference>
<protein>
    <submittedName>
        <fullName evidence="1">Uncharacterized protein</fullName>
    </submittedName>
</protein>
<dbReference type="AlphaFoldDB" id="A0A382H743"/>